<dbReference type="InParanoid" id="A0A1X7UKZ4"/>
<protein>
    <submittedName>
        <fullName evidence="2">Uncharacterized protein</fullName>
    </submittedName>
</protein>
<evidence type="ECO:0000313" key="2">
    <source>
        <dbReference type="EnsemblMetazoa" id="Aqu2.1.28169_001"/>
    </source>
</evidence>
<accession>A0A1X7UKZ4</accession>
<feature type="compositionally biased region" description="Polar residues" evidence="1">
    <location>
        <begin position="1"/>
        <end position="12"/>
    </location>
</feature>
<feature type="region of interest" description="Disordered" evidence="1">
    <location>
        <begin position="90"/>
        <end position="118"/>
    </location>
</feature>
<organism evidence="2">
    <name type="scientific">Amphimedon queenslandica</name>
    <name type="common">Sponge</name>
    <dbReference type="NCBI Taxonomy" id="400682"/>
    <lineage>
        <taxon>Eukaryota</taxon>
        <taxon>Metazoa</taxon>
        <taxon>Porifera</taxon>
        <taxon>Demospongiae</taxon>
        <taxon>Heteroscleromorpha</taxon>
        <taxon>Haplosclerida</taxon>
        <taxon>Niphatidae</taxon>
        <taxon>Amphimedon</taxon>
    </lineage>
</organism>
<feature type="region of interest" description="Disordered" evidence="1">
    <location>
        <begin position="1"/>
        <end position="26"/>
    </location>
</feature>
<dbReference type="AlphaFoldDB" id="A0A1X7UKZ4"/>
<reference evidence="2" key="1">
    <citation type="submission" date="2017-05" db="UniProtKB">
        <authorList>
            <consortium name="EnsemblMetazoa"/>
        </authorList>
    </citation>
    <scope>IDENTIFICATION</scope>
</reference>
<proteinExistence type="predicted"/>
<sequence length="118" mass="13299">MVLSGPHQSVRPSFSGGAGPSVRPLLRPYHQSVRPSFSGGAGPSVRPLLRPYLFFLRVNQLSELRYAHALPWMLVRQPDTICSAIVTGNENRVKRLDKKKHQRPDQGNMASQKEKEKR</sequence>
<name>A0A1X7UKZ4_AMPQE</name>
<dbReference type="EnsemblMetazoa" id="Aqu2.1.28169_001">
    <property type="protein sequence ID" value="Aqu2.1.28169_001"/>
    <property type="gene ID" value="Aqu2.1.28169"/>
</dbReference>
<evidence type="ECO:0000256" key="1">
    <source>
        <dbReference type="SAM" id="MobiDB-lite"/>
    </source>
</evidence>